<dbReference type="Pfam" id="PF00881">
    <property type="entry name" value="Nitroreductase"/>
    <property type="match status" value="1"/>
</dbReference>
<dbReference type="InterPro" id="IPR052544">
    <property type="entry name" value="Bacteriocin_Proc_Enz"/>
</dbReference>
<dbReference type="GO" id="GO:0016491">
    <property type="term" value="F:oxidoreductase activity"/>
    <property type="evidence" value="ECO:0007669"/>
    <property type="project" value="InterPro"/>
</dbReference>
<dbReference type="SUPFAM" id="SSF55469">
    <property type="entry name" value="FMN-dependent nitroreductase-like"/>
    <property type="match status" value="1"/>
</dbReference>
<feature type="domain" description="Nitroreductase" evidence="2">
    <location>
        <begin position="41"/>
        <end position="192"/>
    </location>
</feature>
<name>A0A2U1AI65_9BACT</name>
<dbReference type="GeneID" id="78296868"/>
<evidence type="ECO:0000259" key="2">
    <source>
        <dbReference type="Pfam" id="PF00881"/>
    </source>
</evidence>
<proteinExistence type="predicted"/>
<keyword evidence="4" id="KW-1185">Reference proteome</keyword>
<gene>
    <name evidence="3" type="ORF">C8D82_13737</name>
</gene>
<dbReference type="Proteomes" id="UP000245959">
    <property type="component" value="Unassembled WGS sequence"/>
</dbReference>
<evidence type="ECO:0000313" key="3">
    <source>
        <dbReference type="EMBL" id="PVY36073.1"/>
    </source>
</evidence>
<dbReference type="EMBL" id="QEKH01000037">
    <property type="protein sequence ID" value="PVY36073.1"/>
    <property type="molecule type" value="Genomic_DNA"/>
</dbReference>
<comment type="caution">
    <text evidence="3">The sequence shown here is derived from an EMBL/GenBank/DDBJ whole genome shotgun (WGS) entry which is preliminary data.</text>
</comment>
<protein>
    <submittedName>
        <fullName evidence="3">Nitroreductase</fullName>
    </submittedName>
</protein>
<sequence>MKMQSVLTVAALAAGAMLTAADIQLPKPQISGGAPLLTTLARRSTNRNMDGKALSKQQLSDLLWAANGINRPDGKRTAPTAMNKQEISLYAVLPDGAYRYEPTTHRLVEVAAEKSRLDNNASVVIVLVADRDKQPGEKWAAVDCGFVGQNIYLYCAANNLATVFKGSFNADNLKKLLKLEKNQVPMFIQPVGFPK</sequence>
<feature type="chain" id="PRO_5015595028" evidence="1">
    <location>
        <begin position="21"/>
        <end position="195"/>
    </location>
</feature>
<dbReference type="PANTHER" id="PTHR43745">
    <property type="entry name" value="NITROREDUCTASE MJ1384-RELATED"/>
    <property type="match status" value="1"/>
</dbReference>
<reference evidence="3 4" key="1">
    <citation type="submission" date="2018-04" db="EMBL/GenBank/DDBJ databases">
        <title>Genomic Encyclopedia of Type Strains, Phase IV (KMG-IV): sequencing the most valuable type-strain genomes for metagenomic binning, comparative biology and taxonomic classification.</title>
        <authorList>
            <person name="Goeker M."/>
        </authorList>
    </citation>
    <scope>NUCLEOTIDE SEQUENCE [LARGE SCALE GENOMIC DNA]</scope>
    <source>
        <strain evidence="3 4">DSM 14823</strain>
    </source>
</reference>
<feature type="signal peptide" evidence="1">
    <location>
        <begin position="1"/>
        <end position="20"/>
    </location>
</feature>
<dbReference type="InterPro" id="IPR000415">
    <property type="entry name" value="Nitroreductase-like"/>
</dbReference>
<dbReference type="AlphaFoldDB" id="A0A2U1AI65"/>
<evidence type="ECO:0000256" key="1">
    <source>
        <dbReference type="SAM" id="SignalP"/>
    </source>
</evidence>
<dbReference type="RefSeq" id="WP_116885595.1">
    <property type="nucleotide sequence ID" value="NZ_CALXNT010000105.1"/>
</dbReference>
<evidence type="ECO:0000313" key="4">
    <source>
        <dbReference type="Proteomes" id="UP000245959"/>
    </source>
</evidence>
<dbReference type="InterPro" id="IPR029479">
    <property type="entry name" value="Nitroreductase"/>
</dbReference>
<dbReference type="PANTHER" id="PTHR43745:SF2">
    <property type="entry name" value="NITROREDUCTASE MJ1384-RELATED"/>
    <property type="match status" value="1"/>
</dbReference>
<organism evidence="3 4">
    <name type="scientific">Victivallis vadensis</name>
    <dbReference type="NCBI Taxonomy" id="172901"/>
    <lineage>
        <taxon>Bacteria</taxon>
        <taxon>Pseudomonadati</taxon>
        <taxon>Lentisphaerota</taxon>
        <taxon>Lentisphaeria</taxon>
        <taxon>Victivallales</taxon>
        <taxon>Victivallaceae</taxon>
        <taxon>Victivallis</taxon>
    </lineage>
</organism>
<accession>A0A2U1AI65</accession>
<keyword evidence="1" id="KW-0732">Signal</keyword>
<dbReference type="Gene3D" id="3.40.109.10">
    <property type="entry name" value="NADH Oxidase"/>
    <property type="match status" value="1"/>
</dbReference>